<proteinExistence type="predicted"/>
<evidence type="ECO:0000313" key="2">
    <source>
        <dbReference type="EMBL" id="VDN85717.1"/>
    </source>
</evidence>
<keyword evidence="3" id="KW-1185">Reference proteome</keyword>
<feature type="transmembrane region" description="Helical" evidence="1">
    <location>
        <begin position="6"/>
        <end position="24"/>
    </location>
</feature>
<evidence type="ECO:0000313" key="4">
    <source>
        <dbReference type="WBParaSite" id="BPAG_0000456901-mRNA-1"/>
    </source>
</evidence>
<name>A0A0N4T8N2_BRUPA</name>
<organism evidence="4">
    <name type="scientific">Brugia pahangi</name>
    <name type="common">Filarial nematode worm</name>
    <dbReference type="NCBI Taxonomy" id="6280"/>
    <lineage>
        <taxon>Eukaryota</taxon>
        <taxon>Metazoa</taxon>
        <taxon>Ecdysozoa</taxon>
        <taxon>Nematoda</taxon>
        <taxon>Chromadorea</taxon>
        <taxon>Rhabditida</taxon>
        <taxon>Spirurina</taxon>
        <taxon>Spiruromorpha</taxon>
        <taxon>Filarioidea</taxon>
        <taxon>Onchocercidae</taxon>
        <taxon>Brugia</taxon>
    </lineage>
</organism>
<keyword evidence="1" id="KW-0812">Transmembrane</keyword>
<dbReference type="WBParaSite" id="BPAG_0000456901-mRNA-1">
    <property type="protein sequence ID" value="BPAG_0000456901-mRNA-1"/>
    <property type="gene ID" value="BPAG_0000456901"/>
</dbReference>
<reference evidence="2 3" key="2">
    <citation type="submission" date="2018-11" db="EMBL/GenBank/DDBJ databases">
        <authorList>
            <consortium name="Pathogen Informatics"/>
        </authorList>
    </citation>
    <scope>NUCLEOTIDE SEQUENCE [LARGE SCALE GENOMIC DNA]</scope>
</reference>
<dbReference type="EMBL" id="UZAD01002310">
    <property type="protein sequence ID" value="VDN85717.1"/>
    <property type="molecule type" value="Genomic_DNA"/>
</dbReference>
<evidence type="ECO:0000313" key="3">
    <source>
        <dbReference type="Proteomes" id="UP000278627"/>
    </source>
</evidence>
<gene>
    <name evidence="2" type="ORF">BPAG_LOCUS4531</name>
</gene>
<keyword evidence="1" id="KW-1133">Transmembrane helix</keyword>
<sequence length="71" mass="7765">MLRLKVGVLYLSVIIIIIILDGALPRLCGKTTTITSTGSIDMLHSGYEEPLPVIHNIPPEYETVLPLHNNG</sequence>
<keyword evidence="1" id="KW-0472">Membrane</keyword>
<dbReference type="AlphaFoldDB" id="A0A0N4T8N2"/>
<accession>A0A0N4T8N2</accession>
<evidence type="ECO:0000256" key="1">
    <source>
        <dbReference type="SAM" id="Phobius"/>
    </source>
</evidence>
<reference evidence="4" key="1">
    <citation type="submission" date="2017-02" db="UniProtKB">
        <authorList>
            <consortium name="WormBaseParasite"/>
        </authorList>
    </citation>
    <scope>IDENTIFICATION</scope>
</reference>
<protein>
    <submittedName>
        <fullName evidence="4">Secreted protein</fullName>
    </submittedName>
</protein>
<dbReference type="Proteomes" id="UP000278627">
    <property type="component" value="Unassembled WGS sequence"/>
</dbReference>